<evidence type="ECO:0000256" key="1">
    <source>
        <dbReference type="ARBA" id="ARBA00009899"/>
    </source>
</evidence>
<proteinExistence type="inferred from homology"/>
<dbReference type="Gene3D" id="1.20.1050.10">
    <property type="match status" value="1"/>
</dbReference>
<dbReference type="PROSITE" id="PS50404">
    <property type="entry name" value="GST_NTER"/>
    <property type="match status" value="1"/>
</dbReference>
<comment type="caution">
    <text evidence="8">The sequence shown here is derived from an EMBL/GenBank/DDBJ whole genome shotgun (WGS) entry which is preliminary data.</text>
</comment>
<dbReference type="Proteomes" id="UP000188354">
    <property type="component" value="Unassembled WGS sequence"/>
</dbReference>
<dbReference type="SFLD" id="SFLDS00019">
    <property type="entry name" value="Glutathione_Transferase_(cytos"/>
    <property type="match status" value="1"/>
</dbReference>
<keyword evidence="9" id="KW-1185">Reference proteome</keyword>
<accession>A0A394DMA4</accession>
<dbReference type="CDD" id="cd03050">
    <property type="entry name" value="GST_N_Theta"/>
    <property type="match status" value="1"/>
</dbReference>
<gene>
    <name evidence="8" type="ORF">TanjilG_26683</name>
</gene>
<dbReference type="InterPro" id="IPR040075">
    <property type="entry name" value="GST_N_Theta"/>
</dbReference>
<dbReference type="InterPro" id="IPR004045">
    <property type="entry name" value="Glutathione_S-Trfase_N"/>
</dbReference>
<dbReference type="PANTHER" id="PTHR44750:SF1">
    <property type="entry name" value="GLUTATHIONE S-TRANSFERASE T1-RELATED"/>
    <property type="match status" value="1"/>
</dbReference>
<reference evidence="8 9" key="1">
    <citation type="journal article" date="2017" name="Plant Biotechnol. J.">
        <title>A comprehensive draft genome sequence for lupin (Lupinus angustifolius), an emerging health food: insights into plant-microbe interactions and legume evolution.</title>
        <authorList>
            <person name="Hane J.K."/>
            <person name="Ming Y."/>
            <person name="Kamphuis L.G."/>
            <person name="Nelson M.N."/>
            <person name="Garg G."/>
            <person name="Atkins C.A."/>
            <person name="Bayer P.E."/>
            <person name="Bravo A."/>
            <person name="Bringans S."/>
            <person name="Cannon S."/>
            <person name="Edwards D."/>
            <person name="Foley R."/>
            <person name="Gao L.L."/>
            <person name="Harrison M.J."/>
            <person name="Huang W."/>
            <person name="Hurgobin B."/>
            <person name="Li S."/>
            <person name="Liu C.W."/>
            <person name="McGrath A."/>
            <person name="Morahan G."/>
            <person name="Murray J."/>
            <person name="Weller J."/>
            <person name="Jian J."/>
            <person name="Singh K.B."/>
        </authorList>
    </citation>
    <scope>NUCLEOTIDE SEQUENCE [LARGE SCALE GENOMIC DNA]</scope>
    <source>
        <strain evidence="9">cv. Tanjil</strain>
        <tissue evidence="8">Whole plant</tissue>
    </source>
</reference>
<dbReference type="InterPro" id="IPR010987">
    <property type="entry name" value="Glutathione-S-Trfase_C-like"/>
</dbReference>
<dbReference type="STRING" id="3871.A0A394DMA4"/>
<evidence type="ECO:0000313" key="9">
    <source>
        <dbReference type="Proteomes" id="UP000188354"/>
    </source>
</evidence>
<dbReference type="GO" id="GO:0009407">
    <property type="term" value="P:toxin catabolic process"/>
    <property type="evidence" value="ECO:0007669"/>
    <property type="project" value="UniProtKB-ARBA"/>
</dbReference>
<dbReference type="SUPFAM" id="SSF52833">
    <property type="entry name" value="Thioredoxin-like"/>
    <property type="match status" value="1"/>
</dbReference>
<dbReference type="InterPro" id="IPR040079">
    <property type="entry name" value="Glutathione_S-Trfase"/>
</dbReference>
<dbReference type="InterPro" id="IPR043377">
    <property type="entry name" value="GSTT1/2/3"/>
</dbReference>
<dbReference type="Gramene" id="OIW20971">
    <property type="protein sequence ID" value="OIW20971"/>
    <property type="gene ID" value="TanjilG_26683"/>
</dbReference>
<dbReference type="Pfam" id="PF02798">
    <property type="entry name" value="GST_N"/>
    <property type="match status" value="1"/>
</dbReference>
<evidence type="ECO:0000259" key="7">
    <source>
        <dbReference type="PROSITE" id="PS50405"/>
    </source>
</evidence>
<dbReference type="Gene3D" id="3.40.30.10">
    <property type="entry name" value="Glutaredoxin"/>
    <property type="match status" value="1"/>
</dbReference>
<evidence type="ECO:0000256" key="4">
    <source>
        <dbReference type="ARBA" id="ARBA00022679"/>
    </source>
</evidence>
<comment type="catalytic activity">
    <reaction evidence="5">
        <text>RX + glutathione = an S-substituted glutathione + a halide anion + H(+)</text>
        <dbReference type="Rhea" id="RHEA:16437"/>
        <dbReference type="ChEBI" id="CHEBI:15378"/>
        <dbReference type="ChEBI" id="CHEBI:16042"/>
        <dbReference type="ChEBI" id="CHEBI:17792"/>
        <dbReference type="ChEBI" id="CHEBI:57925"/>
        <dbReference type="ChEBI" id="CHEBI:90779"/>
        <dbReference type="EC" id="2.5.1.18"/>
    </reaction>
</comment>
<dbReference type="InterPro" id="IPR036249">
    <property type="entry name" value="Thioredoxin-like_sf"/>
</dbReference>
<comment type="similarity">
    <text evidence="1">Belongs to the GST superfamily. Theta family.</text>
</comment>
<dbReference type="InterPro" id="IPR040077">
    <property type="entry name" value="GST_C_Theta"/>
</dbReference>
<protein>
    <recommendedName>
        <fullName evidence="2">glutathione transferase</fullName>
        <ecNumber evidence="2">2.5.1.18</ecNumber>
    </recommendedName>
</protein>
<name>A0A394DMA4_LUPAN</name>
<dbReference type="InterPro" id="IPR036282">
    <property type="entry name" value="Glutathione-S-Trfase_C_sf"/>
</dbReference>
<dbReference type="PANTHER" id="PTHR44750">
    <property type="entry name" value="GLUTATHIONE S-TRANSFERASE T1-RELATED"/>
    <property type="match status" value="1"/>
</dbReference>
<evidence type="ECO:0000256" key="2">
    <source>
        <dbReference type="ARBA" id="ARBA00012452"/>
    </source>
</evidence>
<dbReference type="EC" id="2.5.1.18" evidence="2"/>
<dbReference type="GO" id="GO:0004364">
    <property type="term" value="F:glutathione transferase activity"/>
    <property type="evidence" value="ECO:0007669"/>
    <property type="project" value="UniProtKB-EC"/>
</dbReference>
<dbReference type="SUPFAM" id="SSF47616">
    <property type="entry name" value="GST C-terminal domain-like"/>
    <property type="match status" value="1"/>
</dbReference>
<keyword evidence="3" id="KW-0216">Detoxification</keyword>
<evidence type="ECO:0000256" key="3">
    <source>
        <dbReference type="ARBA" id="ARBA00022575"/>
    </source>
</evidence>
<dbReference type="EMBL" id="MLAU01017305">
    <property type="protein sequence ID" value="OIW20971.1"/>
    <property type="molecule type" value="Genomic_DNA"/>
</dbReference>
<dbReference type="FunFam" id="1.20.1050.10:FF:000039">
    <property type="entry name" value="Glutathione S-transferase theta-1"/>
    <property type="match status" value="1"/>
</dbReference>
<sequence>MGLKLYVDRLSQPSRAVLIFCKANGIDFEEIKVEIFKRQHLSPEFEGTVMIAVIPTTLEIKSLGEAINPLQKLPAIVDGNFKLFESHSILIYIASAFPGVANHWYPADLTKRAKIHSVLDWHHLNLRHGAVIYLRNILAPILGLPLNQEAAAEGEKILISSLSIIENIWLQGNGLYLLGSFQPSIADLSLVCEIMQLEILDEKDRDRILSPHKKVLQWIENTRNATKPHFDEVHNLLYKLKKNLSAQYQANGMMELKIKTPLTSKL</sequence>
<dbReference type="PROSITE" id="PS50405">
    <property type="entry name" value="GST_CTER"/>
    <property type="match status" value="1"/>
</dbReference>
<feature type="domain" description="GST N-terminal" evidence="6">
    <location>
        <begin position="1"/>
        <end position="101"/>
    </location>
</feature>
<evidence type="ECO:0000259" key="6">
    <source>
        <dbReference type="PROSITE" id="PS50404"/>
    </source>
</evidence>
<evidence type="ECO:0000256" key="5">
    <source>
        <dbReference type="ARBA" id="ARBA00047960"/>
    </source>
</evidence>
<dbReference type="AlphaFoldDB" id="A0A394DMA4"/>
<evidence type="ECO:0000313" key="8">
    <source>
        <dbReference type="EMBL" id="OIW20971.1"/>
    </source>
</evidence>
<dbReference type="CDD" id="cd03183">
    <property type="entry name" value="GST_C_Theta"/>
    <property type="match status" value="1"/>
</dbReference>
<keyword evidence="4" id="KW-0808">Transferase</keyword>
<organism evidence="8 9">
    <name type="scientific">Lupinus angustifolius</name>
    <name type="common">Narrow-leaved blue lupine</name>
    <dbReference type="NCBI Taxonomy" id="3871"/>
    <lineage>
        <taxon>Eukaryota</taxon>
        <taxon>Viridiplantae</taxon>
        <taxon>Streptophyta</taxon>
        <taxon>Embryophyta</taxon>
        <taxon>Tracheophyta</taxon>
        <taxon>Spermatophyta</taxon>
        <taxon>Magnoliopsida</taxon>
        <taxon>eudicotyledons</taxon>
        <taxon>Gunneridae</taxon>
        <taxon>Pentapetalae</taxon>
        <taxon>rosids</taxon>
        <taxon>fabids</taxon>
        <taxon>Fabales</taxon>
        <taxon>Fabaceae</taxon>
        <taxon>Papilionoideae</taxon>
        <taxon>50 kb inversion clade</taxon>
        <taxon>genistoids sensu lato</taxon>
        <taxon>core genistoids</taxon>
        <taxon>Genisteae</taxon>
        <taxon>Lupinus</taxon>
    </lineage>
</organism>
<feature type="domain" description="GST C-terminal" evidence="7">
    <location>
        <begin position="108"/>
        <end position="262"/>
    </location>
</feature>